<name>A0ABM4WR77_COFAR</name>
<proteinExistence type="predicted"/>
<gene>
    <name evidence="3 4 5" type="primary">LOC113725186</name>
</gene>
<dbReference type="RefSeq" id="XP_071934287.1">
    <property type="nucleotide sequence ID" value="XM_072078186.1"/>
</dbReference>
<evidence type="ECO:0000256" key="1">
    <source>
        <dbReference type="SAM" id="MobiDB-lite"/>
    </source>
</evidence>
<feature type="compositionally biased region" description="Polar residues" evidence="1">
    <location>
        <begin position="55"/>
        <end position="83"/>
    </location>
</feature>
<evidence type="ECO:0000313" key="3">
    <source>
        <dbReference type="RefSeq" id="XP_071934286.1"/>
    </source>
</evidence>
<keyword evidence="2" id="KW-1185">Reference proteome</keyword>
<protein>
    <submittedName>
        <fullName evidence="3 4">Uncharacterized protein isoform X1</fullName>
    </submittedName>
</protein>
<accession>A0ABM4WR77</accession>
<feature type="compositionally biased region" description="Basic and acidic residues" evidence="1">
    <location>
        <begin position="1"/>
        <end position="26"/>
    </location>
</feature>
<reference evidence="3 4" key="1">
    <citation type="submission" date="2025-05" db="UniProtKB">
        <authorList>
            <consortium name="RefSeq"/>
        </authorList>
    </citation>
    <scope>IDENTIFICATION</scope>
    <source>
        <tissue evidence="3 4">Leaves</tissue>
    </source>
</reference>
<sequence>MGRNRVHESLEEAHAEKNRRSRDQRAAARRRTKNDAPLGACTPAVTPFNIRDPNAVNQPNMDATESSLGSDSLLASTESTTEQFLAENERDVSRSIGNGANEVLATNLDTGEPSLHRQRRSRKRFVTDPLTRIATEPTVLPSNAEQFPTICLCLF</sequence>
<evidence type="ECO:0000313" key="2">
    <source>
        <dbReference type="Proteomes" id="UP001652660"/>
    </source>
</evidence>
<organism evidence="2 3">
    <name type="scientific">Coffea arabica</name>
    <name type="common">Arabian coffee</name>
    <dbReference type="NCBI Taxonomy" id="13443"/>
    <lineage>
        <taxon>Eukaryota</taxon>
        <taxon>Viridiplantae</taxon>
        <taxon>Streptophyta</taxon>
        <taxon>Embryophyta</taxon>
        <taxon>Tracheophyta</taxon>
        <taxon>Spermatophyta</taxon>
        <taxon>Magnoliopsida</taxon>
        <taxon>eudicotyledons</taxon>
        <taxon>Gunneridae</taxon>
        <taxon>Pentapetalae</taxon>
        <taxon>asterids</taxon>
        <taxon>lamiids</taxon>
        <taxon>Gentianales</taxon>
        <taxon>Rubiaceae</taxon>
        <taxon>Ixoroideae</taxon>
        <taxon>Gardenieae complex</taxon>
        <taxon>Bertiereae - Coffeeae clade</taxon>
        <taxon>Coffeeae</taxon>
        <taxon>Coffea</taxon>
    </lineage>
</organism>
<dbReference type="RefSeq" id="XP_071934286.1">
    <property type="nucleotide sequence ID" value="XM_072078185.1"/>
</dbReference>
<feature type="region of interest" description="Disordered" evidence="1">
    <location>
        <begin position="1"/>
        <end position="93"/>
    </location>
</feature>
<evidence type="ECO:0000313" key="5">
    <source>
        <dbReference type="RefSeq" id="XP_071934288.1"/>
    </source>
</evidence>
<dbReference type="GeneID" id="113725186"/>
<evidence type="ECO:0000313" key="4">
    <source>
        <dbReference type="RefSeq" id="XP_071934287.1"/>
    </source>
</evidence>
<dbReference type="Proteomes" id="UP001652660">
    <property type="component" value="Chromosome 2e"/>
</dbReference>
<dbReference type="RefSeq" id="XP_071934288.1">
    <property type="nucleotide sequence ID" value="XM_072078187.1"/>
</dbReference>